<dbReference type="AlphaFoldDB" id="A0A9N9RP56"/>
<keyword evidence="2" id="KW-1185">Reference proteome</keyword>
<dbReference type="EMBL" id="OU895877">
    <property type="protein sequence ID" value="CAG9799870.1"/>
    <property type="molecule type" value="Genomic_DNA"/>
</dbReference>
<dbReference type="Gene3D" id="3.40.50.410">
    <property type="entry name" value="von Willebrand factor, type A domain"/>
    <property type="match status" value="1"/>
</dbReference>
<reference evidence="1" key="1">
    <citation type="submission" date="2022-01" db="EMBL/GenBank/DDBJ databases">
        <authorList>
            <person name="King R."/>
        </authorList>
    </citation>
    <scope>NUCLEOTIDE SEQUENCE</scope>
</reference>
<evidence type="ECO:0000313" key="1">
    <source>
        <dbReference type="EMBL" id="CAG9799870.1"/>
    </source>
</evidence>
<dbReference type="OrthoDB" id="7789688at2759"/>
<dbReference type="GO" id="GO:0032991">
    <property type="term" value="C:protein-containing complex"/>
    <property type="evidence" value="ECO:0007669"/>
    <property type="project" value="UniProtKB-ARBA"/>
</dbReference>
<dbReference type="Proteomes" id="UP001153620">
    <property type="component" value="Chromosome 1"/>
</dbReference>
<sequence>MNDETVISHKLSLYPLAGEYIATLDYQPTIKNKTCQKIETIVILDRSGSMGQSVTRIGTKILPLFFQKLNYDFNEKIHLITFDHMADYTYLEIHELPNLSGFTARGGTNMSTGIKTFHEIVKKLAAERTKFLRILTISDGEVVDGPQTIEEAEKVTEFLNDYEITISSKTVRWFTSSSQPDTTALCCLMQLNNILDSKLLDITYNVSFEEAASAWASLFVNDGMFNVTHISCEAPTFLKYPWDSDALDSLLLVPGKNTFWLKNVPENLKIENHPVDIEIHDSISYHYLQNLLADKVDLIISRLKILKIVESSKASETINKIQAYFKKIENEVPEPELEMPSDDKTLKNRIKLIKFRSGKQSISTILSEIANDNMVHKLNSAQKAAYLRQTMVTKDSKSLARRSAKCTGELDFDEIARKEALNIAENFHEIADIDDSGHEISFYSQATTLEGIRTLIEFTKDEAFKNASVLEILELLNIVGVACNGPVRNYPDPSTWFIKNIYPSCFVSLADILSVLNQCEDNKLLVPAYDDEITNSIPIFDDPRIGKFLKRYARSLLDFTFSIGMRQMIAEVPKTVDYTMIAGVRCMIDLISKDKASKNLDIFKNIVASVENFAGKFDVDELLVAQQCGLNGYFLDNSGISEMIVPFIRVIRQNNPEVGDQLPAMLRSIFDYEIWLNIRRSYKGIDSGKKLIEDMMIILLEIDVEKHKINADEPAPSPLVYYDSFEINSTYVKELTENFKHLNIVASIPVYLNAVINGTLDDMKTIPALDTNSFLNALDINYSYDEYMFFNVFQALVYTTKLERCDTENKTMKIIDLKNYEEAVEDVKSYVRRFFKKQHNIDLARIRKINAIYLVDPKYSDVNEQRYLMRIQKDPDFAKMAVKKIIEATNYDGMIEAWRNGIELNERGFRVVGTGSFGFRMLKMALGTFTLDIPMRSEIIRTILLGVDRQNKEVWNKGKPYLIGRKVLQYYKTAFTNNSSNEEWTKLYKEWDHLFKLHNGGS</sequence>
<gene>
    <name evidence="1" type="ORF">CHIRRI_LOCUS2828</name>
</gene>
<proteinExistence type="predicted"/>
<organism evidence="1 2">
    <name type="scientific">Chironomus riparius</name>
    <dbReference type="NCBI Taxonomy" id="315576"/>
    <lineage>
        <taxon>Eukaryota</taxon>
        <taxon>Metazoa</taxon>
        <taxon>Ecdysozoa</taxon>
        <taxon>Arthropoda</taxon>
        <taxon>Hexapoda</taxon>
        <taxon>Insecta</taxon>
        <taxon>Pterygota</taxon>
        <taxon>Neoptera</taxon>
        <taxon>Endopterygota</taxon>
        <taxon>Diptera</taxon>
        <taxon>Nematocera</taxon>
        <taxon>Chironomoidea</taxon>
        <taxon>Chironomidae</taxon>
        <taxon>Chironominae</taxon>
        <taxon>Chironomus</taxon>
    </lineage>
</organism>
<evidence type="ECO:0000313" key="2">
    <source>
        <dbReference type="Proteomes" id="UP001153620"/>
    </source>
</evidence>
<evidence type="ECO:0008006" key="3">
    <source>
        <dbReference type="Google" id="ProtNLM"/>
    </source>
</evidence>
<name>A0A9N9RP56_9DIPT</name>
<reference evidence="1" key="2">
    <citation type="submission" date="2022-10" db="EMBL/GenBank/DDBJ databases">
        <authorList>
            <consortium name="ENA_rothamsted_submissions"/>
            <consortium name="culmorum"/>
            <person name="King R."/>
        </authorList>
    </citation>
    <scope>NUCLEOTIDE SEQUENCE</scope>
</reference>
<dbReference type="InterPro" id="IPR036465">
    <property type="entry name" value="vWFA_dom_sf"/>
</dbReference>
<dbReference type="SUPFAM" id="SSF53300">
    <property type="entry name" value="vWA-like"/>
    <property type="match status" value="1"/>
</dbReference>
<protein>
    <recommendedName>
        <fullName evidence="3">VWFA domain-containing protein</fullName>
    </recommendedName>
</protein>
<accession>A0A9N9RP56</accession>